<dbReference type="PANTHER" id="PTHR33428">
    <property type="entry name" value="CHLOROPHYLLASE-2, CHLOROPLASTIC"/>
    <property type="match status" value="1"/>
</dbReference>
<dbReference type="OrthoDB" id="2363873at2759"/>
<dbReference type="AlphaFoldDB" id="A0A9W7GF60"/>
<evidence type="ECO:0000256" key="1">
    <source>
        <dbReference type="SAM" id="SignalP"/>
    </source>
</evidence>
<dbReference type="Pfam" id="PF12740">
    <property type="entry name" value="PETase"/>
    <property type="match status" value="1"/>
</dbReference>
<evidence type="ECO:0000259" key="2">
    <source>
        <dbReference type="Pfam" id="PF12740"/>
    </source>
</evidence>
<dbReference type="Proteomes" id="UP001165065">
    <property type="component" value="Unassembled WGS sequence"/>
</dbReference>
<proteinExistence type="predicted"/>
<protein>
    <recommendedName>
        <fullName evidence="2">PET hydrolase/cutinase-like domain-containing protein</fullName>
    </recommendedName>
</protein>
<accession>A0A9W7GF60</accession>
<dbReference type="EMBL" id="BRYA01000231">
    <property type="protein sequence ID" value="GMI44881.1"/>
    <property type="molecule type" value="Genomic_DNA"/>
</dbReference>
<reference evidence="4" key="1">
    <citation type="journal article" date="2023" name="Commun. Biol.">
        <title>Genome analysis of Parmales, the sister group of diatoms, reveals the evolutionary specialization of diatoms from phago-mixotrophs to photoautotrophs.</title>
        <authorList>
            <person name="Ban H."/>
            <person name="Sato S."/>
            <person name="Yoshikawa S."/>
            <person name="Yamada K."/>
            <person name="Nakamura Y."/>
            <person name="Ichinomiya M."/>
            <person name="Sato N."/>
            <person name="Blanc-Mathieu R."/>
            <person name="Endo H."/>
            <person name="Kuwata A."/>
            <person name="Ogata H."/>
        </authorList>
    </citation>
    <scope>NUCLEOTIDE SEQUENCE [LARGE SCALE GENOMIC DNA]</scope>
</reference>
<gene>
    <name evidence="3" type="ORF">TrCOL_g3146</name>
</gene>
<feature type="signal peptide" evidence="1">
    <location>
        <begin position="1"/>
        <end position="23"/>
    </location>
</feature>
<dbReference type="Gene3D" id="3.40.50.1820">
    <property type="entry name" value="alpha/beta hydrolase"/>
    <property type="match status" value="1"/>
</dbReference>
<name>A0A9W7GF60_9STRA</name>
<organism evidence="3 4">
    <name type="scientific">Triparma columacea</name>
    <dbReference type="NCBI Taxonomy" id="722753"/>
    <lineage>
        <taxon>Eukaryota</taxon>
        <taxon>Sar</taxon>
        <taxon>Stramenopiles</taxon>
        <taxon>Ochrophyta</taxon>
        <taxon>Bolidophyceae</taxon>
        <taxon>Parmales</taxon>
        <taxon>Triparmaceae</taxon>
        <taxon>Triparma</taxon>
    </lineage>
</organism>
<dbReference type="PANTHER" id="PTHR33428:SF14">
    <property type="entry name" value="CARBOXYLESTERASE TYPE B DOMAIN-CONTAINING PROTEIN"/>
    <property type="match status" value="1"/>
</dbReference>
<keyword evidence="4" id="KW-1185">Reference proteome</keyword>
<feature type="chain" id="PRO_5040841097" description="PET hydrolase/cutinase-like domain-containing protein" evidence="1">
    <location>
        <begin position="24"/>
        <end position="332"/>
    </location>
</feature>
<keyword evidence="1" id="KW-0732">Signal</keyword>
<evidence type="ECO:0000313" key="4">
    <source>
        <dbReference type="Proteomes" id="UP001165065"/>
    </source>
</evidence>
<sequence length="332" mass="35911">MNRLLSVVSTILLAAFAFPAASAFSDCVPNDTELGPFNPPTFSSTVVNSTTFYSLLPPSPTPLPLLVFMHGSTGQWDFYNESLSFISTHGFAVVFPFVKSPSKDKSPFTTNTDGTYLLKAIQYAKEQNADPNSDMYKKIDVETVIIAGHSMGATCSINAATSYPSASAVVAMHPGICGPFGPPPCPSCWRSDDLAGVGLNMPVIFTTATNDGAFWPAPYTAKHELGCYLKAFGEDDDGEWEGEDSVFVQFNDEVCGEDGEREPVVKDGGHNCPMKNMEGGKPEMTLLLKAAKLYGHMEGDKESKCYGLIYGEEDVEGSLLQLNQTDVLEFRV</sequence>
<comment type="caution">
    <text evidence="3">The sequence shown here is derived from an EMBL/GenBank/DDBJ whole genome shotgun (WGS) entry which is preliminary data.</text>
</comment>
<dbReference type="SUPFAM" id="SSF53474">
    <property type="entry name" value="alpha/beta-Hydrolases"/>
    <property type="match status" value="1"/>
</dbReference>
<dbReference type="InterPro" id="IPR041127">
    <property type="entry name" value="PET_hydrolase/cutinase-like"/>
</dbReference>
<evidence type="ECO:0000313" key="3">
    <source>
        <dbReference type="EMBL" id="GMI44881.1"/>
    </source>
</evidence>
<dbReference type="InterPro" id="IPR029058">
    <property type="entry name" value="AB_hydrolase_fold"/>
</dbReference>
<feature type="domain" description="PET hydrolase/cutinase-like" evidence="2">
    <location>
        <begin position="87"/>
        <end position="174"/>
    </location>
</feature>